<protein>
    <submittedName>
        <fullName evidence="2">Uncharacterized protein</fullName>
    </submittedName>
</protein>
<accession>A0A5B0LL34</accession>
<dbReference type="EMBL" id="VDEP01000443">
    <property type="protein sequence ID" value="KAA1080001.1"/>
    <property type="molecule type" value="Genomic_DNA"/>
</dbReference>
<proteinExistence type="predicted"/>
<dbReference type="Proteomes" id="UP000324748">
    <property type="component" value="Unassembled WGS sequence"/>
</dbReference>
<evidence type="ECO:0000313" key="4">
    <source>
        <dbReference type="Proteomes" id="UP000324748"/>
    </source>
</evidence>
<reference evidence="4 5" key="1">
    <citation type="submission" date="2019-05" db="EMBL/GenBank/DDBJ databases">
        <title>Emergence of the Ug99 lineage of the wheat stem rust pathogen through somatic hybridization.</title>
        <authorList>
            <person name="Li F."/>
            <person name="Upadhyaya N.M."/>
            <person name="Sperschneider J."/>
            <person name="Matny O."/>
            <person name="Nguyen-Phuc H."/>
            <person name="Mago R."/>
            <person name="Raley C."/>
            <person name="Miller M.E."/>
            <person name="Silverstein K.A.T."/>
            <person name="Henningsen E."/>
            <person name="Hirsch C.D."/>
            <person name="Visser B."/>
            <person name="Pretorius Z.A."/>
            <person name="Steffenson B.J."/>
            <person name="Schwessinger B."/>
            <person name="Dodds P.N."/>
            <person name="Figueroa M."/>
        </authorList>
    </citation>
    <scope>NUCLEOTIDE SEQUENCE [LARGE SCALE GENOMIC DNA]</scope>
    <source>
        <strain evidence="2">21-0</strain>
        <strain evidence="3 5">Ug99</strain>
    </source>
</reference>
<sequence>MTDSTNNHSEETKKLSEKEELRRQGDLVIQGFKHLADTTNSSLQKDYQRERSIAITSVKTKVSVDQPELKKGLLVQLQTSLLPQLQQHVITISQLTNPSDLRKEPASSFKRMLEIQSDLTTILDQISHATDIICSEPLYLSHPSVRRNDQYLNELKPYKLQGLHHRLTTFFLQELYNVFDSSYQTIQQLEFSTKKYNDRIDLTDARDTMIEAVDECLECIELALDWLKGSEFDNVQEDWRYEKCGINETLQKVLSLIDPRTCQNKKKHRSKEPLSRPVVKLAKSVVPVIKLCRIFFNKLSVRGMNRRRLPPFTTMCSYQLEIISALAGHTGAELGGILHVLQEANTTDNEDTRYALTRAVGALETQFQTPFLLILLHFVPIIPDTDGDPVQDYYKKWFAVWNTQFNLAIINLLDAIKEYEGN</sequence>
<gene>
    <name evidence="2" type="ORF">PGT21_004216</name>
    <name evidence="3" type="ORF">PGTUg99_020426</name>
</gene>
<name>A0A5B0LL34_PUCGR</name>
<keyword evidence="4" id="KW-1185">Reference proteome</keyword>
<dbReference type="OrthoDB" id="2506958at2759"/>
<dbReference type="PANTHER" id="PTHR33069:SF3">
    <property type="entry name" value="DYNEIN HEAVY CHAIN TAIL DOMAIN-CONTAINING PROTEIN"/>
    <property type="match status" value="1"/>
</dbReference>
<comment type="caution">
    <text evidence="2">The sequence shown here is derived from an EMBL/GenBank/DDBJ whole genome shotgun (WGS) entry which is preliminary data.</text>
</comment>
<organism evidence="2 4">
    <name type="scientific">Puccinia graminis f. sp. tritici</name>
    <dbReference type="NCBI Taxonomy" id="56615"/>
    <lineage>
        <taxon>Eukaryota</taxon>
        <taxon>Fungi</taxon>
        <taxon>Dikarya</taxon>
        <taxon>Basidiomycota</taxon>
        <taxon>Pucciniomycotina</taxon>
        <taxon>Pucciniomycetes</taxon>
        <taxon>Pucciniales</taxon>
        <taxon>Pucciniaceae</taxon>
        <taxon>Puccinia</taxon>
    </lineage>
</organism>
<dbReference type="EMBL" id="VSWC01000196">
    <property type="protein sequence ID" value="KAA1065587.1"/>
    <property type="molecule type" value="Genomic_DNA"/>
</dbReference>
<evidence type="ECO:0000313" key="5">
    <source>
        <dbReference type="Proteomes" id="UP000325313"/>
    </source>
</evidence>
<evidence type="ECO:0000313" key="2">
    <source>
        <dbReference type="EMBL" id="KAA1065587.1"/>
    </source>
</evidence>
<dbReference type="AlphaFoldDB" id="A0A5B0LL34"/>
<dbReference type="Proteomes" id="UP000325313">
    <property type="component" value="Unassembled WGS sequence"/>
</dbReference>
<evidence type="ECO:0000313" key="3">
    <source>
        <dbReference type="EMBL" id="KAA1080001.1"/>
    </source>
</evidence>
<dbReference type="PANTHER" id="PTHR33069">
    <property type="entry name" value="CHROMOSOME 7, WHOLE GENOME SHOTGUN SEQUENCE-RELATED"/>
    <property type="match status" value="1"/>
</dbReference>
<feature type="region of interest" description="Disordered" evidence="1">
    <location>
        <begin position="1"/>
        <end position="21"/>
    </location>
</feature>
<feature type="compositionally biased region" description="Basic and acidic residues" evidence="1">
    <location>
        <begin position="8"/>
        <end position="21"/>
    </location>
</feature>
<evidence type="ECO:0000256" key="1">
    <source>
        <dbReference type="SAM" id="MobiDB-lite"/>
    </source>
</evidence>